<keyword evidence="3" id="KW-0695">RNA-directed DNA polymerase</keyword>
<evidence type="ECO:0000313" key="4">
    <source>
        <dbReference type="Proteomes" id="UP000078397"/>
    </source>
</evidence>
<dbReference type="GO" id="GO:0003964">
    <property type="term" value="F:RNA-directed DNA polymerase activity"/>
    <property type="evidence" value="ECO:0007669"/>
    <property type="project" value="UniProtKB-KW"/>
</dbReference>
<feature type="domain" description="Retrotransposon gag" evidence="2">
    <location>
        <begin position="160"/>
        <end position="252"/>
    </location>
</feature>
<keyword evidence="3" id="KW-0548">Nucleotidyltransferase</keyword>
<dbReference type="KEGG" id="pchm:VFPPC_17131"/>
<dbReference type="InterPro" id="IPR005162">
    <property type="entry name" value="Retrotrans_gag_dom"/>
</dbReference>
<keyword evidence="3" id="KW-0808">Transferase</keyword>
<sequence length="384" mass="42777">MTMNGTSPTPIDRVPPCPLLSASNTEETFRNAFATNPTGLMKEVFLVCNAAYSMQGLIESLRASATTTIAEVEDLQTRLENTLITRSDGDATITRLMAENEAYLKIIQSRGISQRTPEHPDPEAFTGEDPSLLQNFLQQLDLKLEMNKDWWTSEHQRMGYVVSCLKGKAHDQVRYNIKNGVVLFDNVNAIKEVLQSAFGDIDAKATAQRKIFDMKQGHRPLTTFLPEWYAVAKLTGWDSAALIAHLRRGLHENITWRLSLTKGKDMPTELTQFMDLVRTCDNECRQVNANYFKKSTSNSPANQPAGLQPTSTPQLPTPNGGDPMDLTAIAWGPGDVASGRRPQNDAERAARKTYRTAHGLCHWCNSDKHRSLNCDTAPWNKGKA</sequence>
<dbReference type="STRING" id="1380566.A0A179EWS5"/>
<dbReference type="Proteomes" id="UP000078397">
    <property type="component" value="Unassembled WGS sequence"/>
</dbReference>
<organism evidence="3 4">
    <name type="scientific">Pochonia chlamydosporia 170</name>
    <dbReference type="NCBI Taxonomy" id="1380566"/>
    <lineage>
        <taxon>Eukaryota</taxon>
        <taxon>Fungi</taxon>
        <taxon>Dikarya</taxon>
        <taxon>Ascomycota</taxon>
        <taxon>Pezizomycotina</taxon>
        <taxon>Sordariomycetes</taxon>
        <taxon>Hypocreomycetidae</taxon>
        <taxon>Hypocreales</taxon>
        <taxon>Clavicipitaceae</taxon>
        <taxon>Pochonia</taxon>
    </lineage>
</organism>
<proteinExistence type="predicted"/>
<reference evidence="3 4" key="1">
    <citation type="journal article" date="2016" name="PLoS Pathog.">
        <title>Biosynthesis of antibiotic leucinostatins in bio-control fungus Purpureocillium lilacinum and their inhibition on phytophthora revealed by genome mining.</title>
        <authorList>
            <person name="Wang G."/>
            <person name="Liu Z."/>
            <person name="Lin R."/>
            <person name="Li E."/>
            <person name="Mao Z."/>
            <person name="Ling J."/>
            <person name="Yang Y."/>
            <person name="Yin W.B."/>
            <person name="Xie B."/>
        </authorList>
    </citation>
    <scope>NUCLEOTIDE SEQUENCE [LARGE SCALE GENOMIC DNA]</scope>
    <source>
        <strain evidence="3">170</strain>
    </source>
</reference>
<dbReference type="RefSeq" id="XP_018135926.1">
    <property type="nucleotide sequence ID" value="XM_018294880.1"/>
</dbReference>
<evidence type="ECO:0000259" key="2">
    <source>
        <dbReference type="Pfam" id="PF03732"/>
    </source>
</evidence>
<evidence type="ECO:0000256" key="1">
    <source>
        <dbReference type="SAM" id="MobiDB-lite"/>
    </source>
</evidence>
<dbReference type="EMBL" id="LSBJ02000018">
    <property type="protein sequence ID" value="OAQ57621.1"/>
    <property type="molecule type" value="Genomic_DNA"/>
</dbReference>
<protein>
    <submittedName>
        <fullName evidence="3">Reverse transcriptase</fullName>
    </submittedName>
</protein>
<dbReference type="GeneID" id="28858874"/>
<dbReference type="Pfam" id="PF03732">
    <property type="entry name" value="Retrotrans_gag"/>
    <property type="match status" value="1"/>
</dbReference>
<comment type="caution">
    <text evidence="3">The sequence shown here is derived from an EMBL/GenBank/DDBJ whole genome shotgun (WGS) entry which is preliminary data.</text>
</comment>
<keyword evidence="4" id="KW-1185">Reference proteome</keyword>
<gene>
    <name evidence="3" type="ORF">VFPPC_17131</name>
</gene>
<dbReference type="AlphaFoldDB" id="A0A179EWS5"/>
<accession>A0A179EWS5</accession>
<evidence type="ECO:0000313" key="3">
    <source>
        <dbReference type="EMBL" id="OAQ57621.1"/>
    </source>
</evidence>
<dbReference type="OrthoDB" id="3772590at2759"/>
<name>A0A179EWS5_METCM</name>
<feature type="region of interest" description="Disordered" evidence="1">
    <location>
        <begin position="294"/>
        <end position="351"/>
    </location>
</feature>
<feature type="compositionally biased region" description="Low complexity" evidence="1">
    <location>
        <begin position="307"/>
        <end position="318"/>
    </location>
</feature>